<dbReference type="AlphaFoldDB" id="A0A2R5GVA5"/>
<feature type="region of interest" description="Disordered" evidence="5">
    <location>
        <begin position="705"/>
        <end position="735"/>
    </location>
</feature>
<keyword evidence="7" id="KW-1185">Reference proteome</keyword>
<feature type="compositionally biased region" description="Polar residues" evidence="5">
    <location>
        <begin position="258"/>
        <end position="292"/>
    </location>
</feature>
<feature type="compositionally biased region" description="Basic and acidic residues" evidence="5">
    <location>
        <begin position="65"/>
        <end position="79"/>
    </location>
</feature>
<evidence type="ECO:0000256" key="2">
    <source>
        <dbReference type="ARBA" id="ARBA00022741"/>
    </source>
</evidence>
<dbReference type="GO" id="GO:0005525">
    <property type="term" value="F:GTP binding"/>
    <property type="evidence" value="ECO:0007669"/>
    <property type="project" value="UniProtKB-KW"/>
</dbReference>
<dbReference type="Proteomes" id="UP000241890">
    <property type="component" value="Unassembled WGS sequence"/>
</dbReference>
<dbReference type="InterPro" id="IPR027417">
    <property type="entry name" value="P-loop_NTPase"/>
</dbReference>
<keyword evidence="4" id="KW-0449">Lipoprotein</keyword>
<evidence type="ECO:0000256" key="1">
    <source>
        <dbReference type="ARBA" id="ARBA00006270"/>
    </source>
</evidence>
<evidence type="ECO:0000256" key="5">
    <source>
        <dbReference type="SAM" id="MobiDB-lite"/>
    </source>
</evidence>
<proteinExistence type="inferred from homology"/>
<feature type="compositionally biased region" description="Acidic residues" evidence="5">
    <location>
        <begin position="28"/>
        <end position="45"/>
    </location>
</feature>
<feature type="region of interest" description="Disordered" evidence="5">
    <location>
        <begin position="160"/>
        <end position="438"/>
    </location>
</feature>
<comment type="similarity">
    <text evidence="1">Belongs to the small GTPase superfamily. Rab family.</text>
</comment>
<dbReference type="SMART" id="SM00176">
    <property type="entry name" value="RAN"/>
    <property type="match status" value="1"/>
</dbReference>
<name>A0A2R5GVA5_9STRA</name>
<dbReference type="InterPro" id="IPR001806">
    <property type="entry name" value="Small_GTPase"/>
</dbReference>
<dbReference type="SUPFAM" id="SSF52540">
    <property type="entry name" value="P-loop containing nucleoside triphosphate hydrolases"/>
    <property type="match status" value="1"/>
</dbReference>
<dbReference type="InParanoid" id="A0A2R5GVA5"/>
<feature type="region of interest" description="Disordered" evidence="5">
    <location>
        <begin position="469"/>
        <end position="523"/>
    </location>
</feature>
<dbReference type="PRINTS" id="PR00449">
    <property type="entry name" value="RASTRNSFRMNG"/>
</dbReference>
<dbReference type="InterPro" id="IPR005225">
    <property type="entry name" value="Small_GTP-bd"/>
</dbReference>
<comment type="caution">
    <text evidence="6">The sequence shown here is derived from an EMBL/GenBank/DDBJ whole genome shotgun (WGS) entry which is preliminary data.</text>
</comment>
<dbReference type="PROSITE" id="PS51419">
    <property type="entry name" value="RAB"/>
    <property type="match status" value="1"/>
</dbReference>
<evidence type="ECO:0000313" key="7">
    <source>
        <dbReference type="Proteomes" id="UP000241890"/>
    </source>
</evidence>
<dbReference type="FunFam" id="3.40.50.300:FF:001129">
    <property type="entry name" value="ras-related protein Rab-44 isoform X2"/>
    <property type="match status" value="1"/>
</dbReference>
<feature type="compositionally biased region" description="Low complexity" evidence="5">
    <location>
        <begin position="222"/>
        <end position="253"/>
    </location>
</feature>
<dbReference type="SMART" id="SM00175">
    <property type="entry name" value="RAB"/>
    <property type="match status" value="1"/>
</dbReference>
<feature type="region of interest" description="Disordered" evidence="5">
    <location>
        <begin position="1"/>
        <end position="131"/>
    </location>
</feature>
<feature type="compositionally biased region" description="Basic and acidic residues" evidence="5">
    <location>
        <begin position="424"/>
        <end position="438"/>
    </location>
</feature>
<dbReference type="Pfam" id="PF00071">
    <property type="entry name" value="Ras"/>
    <property type="match status" value="1"/>
</dbReference>
<dbReference type="InterPro" id="IPR050305">
    <property type="entry name" value="Small_GTPase_Rab"/>
</dbReference>
<evidence type="ECO:0000313" key="6">
    <source>
        <dbReference type="EMBL" id="GBG34780.1"/>
    </source>
</evidence>
<dbReference type="PROSITE" id="PS51420">
    <property type="entry name" value="RHO"/>
    <property type="match status" value="1"/>
</dbReference>
<dbReference type="SMART" id="SM00173">
    <property type="entry name" value="RAS"/>
    <property type="match status" value="1"/>
</dbReference>
<keyword evidence="3" id="KW-0342">GTP-binding</keyword>
<dbReference type="SMART" id="SM00177">
    <property type="entry name" value="ARF"/>
    <property type="match status" value="1"/>
</dbReference>
<evidence type="ECO:0000256" key="3">
    <source>
        <dbReference type="ARBA" id="ARBA00023134"/>
    </source>
</evidence>
<dbReference type="Gene3D" id="3.40.50.300">
    <property type="entry name" value="P-loop containing nucleotide triphosphate hydrolases"/>
    <property type="match status" value="1"/>
</dbReference>
<gene>
    <name evidence="6" type="ORF">FCC1311_110022</name>
</gene>
<reference evidence="6 7" key="1">
    <citation type="submission" date="2017-12" db="EMBL/GenBank/DDBJ databases">
        <title>Sequencing, de novo assembly and annotation of complete genome of a new Thraustochytrid species, strain FCC1311.</title>
        <authorList>
            <person name="Sedici K."/>
            <person name="Godart F."/>
            <person name="Aiese Cigliano R."/>
            <person name="Sanseverino W."/>
            <person name="Barakat M."/>
            <person name="Ortet P."/>
            <person name="Marechal E."/>
            <person name="Cagnac O."/>
            <person name="Amato A."/>
        </authorList>
    </citation>
    <scope>NUCLEOTIDE SEQUENCE [LARGE SCALE GENOMIC DNA]</scope>
</reference>
<feature type="compositionally biased region" description="Polar residues" evidence="5">
    <location>
        <begin position="510"/>
        <end position="523"/>
    </location>
</feature>
<dbReference type="SMART" id="SM00174">
    <property type="entry name" value="RHO"/>
    <property type="match status" value="1"/>
</dbReference>
<organism evidence="6 7">
    <name type="scientific">Hondaea fermentalgiana</name>
    <dbReference type="NCBI Taxonomy" id="2315210"/>
    <lineage>
        <taxon>Eukaryota</taxon>
        <taxon>Sar</taxon>
        <taxon>Stramenopiles</taxon>
        <taxon>Bigyra</taxon>
        <taxon>Labyrinthulomycetes</taxon>
        <taxon>Thraustochytrida</taxon>
        <taxon>Thraustochytriidae</taxon>
        <taxon>Hondaea</taxon>
    </lineage>
</organism>
<feature type="compositionally biased region" description="Low complexity" evidence="5">
    <location>
        <begin position="381"/>
        <end position="396"/>
    </location>
</feature>
<feature type="compositionally biased region" description="Basic and acidic residues" evidence="5">
    <location>
        <begin position="479"/>
        <end position="488"/>
    </location>
</feature>
<accession>A0A2R5GVA5</accession>
<protein>
    <submittedName>
        <fullName evidence="6">Ras-related protein Rab-8A</fullName>
    </submittedName>
</protein>
<dbReference type="PANTHER" id="PTHR47980">
    <property type="entry name" value="LD44762P"/>
    <property type="match status" value="1"/>
</dbReference>
<evidence type="ECO:0000256" key="4">
    <source>
        <dbReference type="ARBA" id="ARBA00023288"/>
    </source>
</evidence>
<dbReference type="GO" id="GO:0003924">
    <property type="term" value="F:GTPase activity"/>
    <property type="evidence" value="ECO:0007669"/>
    <property type="project" value="InterPro"/>
</dbReference>
<keyword evidence="2" id="KW-0547">Nucleotide-binding</keyword>
<sequence>MLRGPDQVERDEEEGEENLHRSMADINDNVDDEEEEDDDDLELEDFTQRRGRNRSQSFVNELEDQEFRLKEDDLLRKVETSGTGTGSGATAPGNLVSASQNLAPPSPAPGAHTFSNPGRGGMSSYDSMEDFEPHIKTQLSAKTLDIITNLDHTKYNARLKTSGSGLFPSPVVSMSAEEAEEESRLETLPQTLRPAGTSRTSGSSRGASASAASKSRRRKRSSVSGALTGSSSRRKLVASSSSSSSAAPSSGLPPRAPHTSSLDPVANAQDTRSTDLPVSGENGSSQSESTYEFSFEDVAGDHDENPTSHNTPPDGARDNGGDPLNAGQTPTEGAHEPGAEGVQDSGDTHEGASATLETTKQEQAEEGGQDQAPKSAPVADTNSSEPTSSTTASSTTPGQTNPPEQGKDAPKSSECTSSQLAKAKSVETKDSARVERIPARRGPSVGRLNRLRAAFAAFFPSAICSGGIQAPSSASMGSLEDRPRRLDSDLSQVDGARSTGGDHGEPGDGASNSGRAEGSSVSSAEANLDRYDHHIKILLLGDSGVGKTSLMLRFADNQFQPNLMSTAGVDFKVRYLEDPVKTQNKRIKCQIWDTAGQERFHVITRTYYRGAHGIALVYDAANEQSFKQISYWMDNIRSHAGQDVCVVLFGNKVDLPSRVITPEQGRATAEAFGAQFYETSAKSGVNVLEAFEALSIDAVGRMQASKPGRAADPRSPKSARPGVNIDSGKTSCHIM</sequence>
<dbReference type="EMBL" id="BEYU01000216">
    <property type="protein sequence ID" value="GBG34780.1"/>
    <property type="molecule type" value="Genomic_DNA"/>
</dbReference>
<dbReference type="NCBIfam" id="TIGR00231">
    <property type="entry name" value="small_GTP"/>
    <property type="match status" value="1"/>
</dbReference>
<dbReference type="PROSITE" id="PS51421">
    <property type="entry name" value="RAS"/>
    <property type="match status" value="1"/>
</dbReference>
<feature type="compositionally biased region" description="Low complexity" evidence="5">
    <location>
        <begin position="195"/>
        <end position="213"/>
    </location>
</feature>